<protein>
    <submittedName>
        <fullName evidence="2">dTDP-glucose 4,6-dehydratase</fullName>
    </submittedName>
</protein>
<dbReference type="SUPFAM" id="SSF51735">
    <property type="entry name" value="NAD(P)-binding Rossmann-fold domains"/>
    <property type="match status" value="1"/>
</dbReference>
<dbReference type="PANTHER" id="PTHR43245">
    <property type="entry name" value="BIFUNCTIONAL POLYMYXIN RESISTANCE PROTEIN ARNA"/>
    <property type="match status" value="1"/>
</dbReference>
<dbReference type="AlphaFoldDB" id="A0A0X3Y2G4"/>
<dbReference type="OrthoDB" id="9809586at2"/>
<accession>A0A0X3Y2G4</accession>
<dbReference type="InterPro" id="IPR036291">
    <property type="entry name" value="NAD(P)-bd_dom_sf"/>
</dbReference>
<gene>
    <name evidence="2" type="ORF">RO03_06510</name>
</gene>
<dbReference type="EMBL" id="LMVH01000001">
    <property type="protein sequence ID" value="KUL99172.1"/>
    <property type="molecule type" value="Genomic_DNA"/>
</dbReference>
<evidence type="ECO:0000313" key="3">
    <source>
        <dbReference type="Proteomes" id="UP000054800"/>
    </source>
</evidence>
<dbReference type="Proteomes" id="UP000054800">
    <property type="component" value="Unassembled WGS sequence"/>
</dbReference>
<dbReference type="RefSeq" id="WP_059222824.1">
    <property type="nucleotide sequence ID" value="NZ_LMVH01000001.1"/>
</dbReference>
<dbReference type="InterPro" id="IPR050177">
    <property type="entry name" value="Lipid_A_modif_metabolic_enz"/>
</dbReference>
<sequence length="309" mass="36016">MKKILIMGGNQFVGKEIAKNFLEKDYTIYVLNRGTRKNIEGVFFLKADRDNFVEIENILKDIEVDIIVDVSAYTEEQVDILHKVMKNGFKQYILISSASVYNNIECTPVNEGCQTGENLIWGDYAKNKYLAEKKTIENSNLYNFKYTIFRPFYIYGIGNNLDRENYFFSRIKYNLPIFIPSKNNIIQFGYVEDLALAIESSIENSDFYNQIFNISGDEYVTMSEFAEICGKVMAKKAVIKYVNTEENKIKARDWFPFREVNLFGDISKLENTGFRNTYSLIQGLEKTYKYNDENDLITKPILNKLEIEN</sequence>
<proteinExistence type="predicted"/>
<feature type="domain" description="NAD-dependent epimerase/dehydratase" evidence="1">
    <location>
        <begin position="4"/>
        <end position="214"/>
    </location>
</feature>
<name>A0A0X3Y2G4_FUSNC</name>
<dbReference type="Gene3D" id="3.40.50.720">
    <property type="entry name" value="NAD(P)-binding Rossmann-like Domain"/>
    <property type="match status" value="1"/>
</dbReference>
<comment type="caution">
    <text evidence="2">The sequence shown here is derived from an EMBL/GenBank/DDBJ whole genome shotgun (WGS) entry which is preliminary data.</text>
</comment>
<dbReference type="Pfam" id="PF01370">
    <property type="entry name" value="Epimerase"/>
    <property type="match status" value="1"/>
</dbReference>
<dbReference type="PANTHER" id="PTHR43245:SF13">
    <property type="entry name" value="UDP-D-APIOSE_UDP-D-XYLOSE SYNTHASE 2"/>
    <property type="match status" value="1"/>
</dbReference>
<reference evidence="2 3" key="1">
    <citation type="submission" date="2015-10" db="EMBL/GenBank/DDBJ databases">
        <authorList>
            <person name="Gilbert D.G."/>
        </authorList>
    </citation>
    <scope>NUCLEOTIDE SEQUENCE [LARGE SCALE GENOMIC DNA]</scope>
    <source>
        <strain evidence="2 3">ChDC F311</strain>
    </source>
</reference>
<dbReference type="InterPro" id="IPR001509">
    <property type="entry name" value="Epimerase_deHydtase"/>
</dbReference>
<evidence type="ECO:0000313" key="2">
    <source>
        <dbReference type="EMBL" id="KUL99172.1"/>
    </source>
</evidence>
<organism evidence="2 3">
    <name type="scientific">Fusobacterium nucleatum subsp. nucleatum</name>
    <dbReference type="NCBI Taxonomy" id="76856"/>
    <lineage>
        <taxon>Bacteria</taxon>
        <taxon>Fusobacteriati</taxon>
        <taxon>Fusobacteriota</taxon>
        <taxon>Fusobacteriia</taxon>
        <taxon>Fusobacteriales</taxon>
        <taxon>Fusobacteriaceae</taxon>
        <taxon>Fusobacterium</taxon>
    </lineage>
</organism>
<dbReference type="CDD" id="cd05265">
    <property type="entry name" value="SDR_a1"/>
    <property type="match status" value="1"/>
</dbReference>
<evidence type="ECO:0000259" key="1">
    <source>
        <dbReference type="Pfam" id="PF01370"/>
    </source>
</evidence>